<comment type="caution">
    <text evidence="3">The sequence shown here is derived from an EMBL/GenBank/DDBJ whole genome shotgun (WGS) entry which is preliminary data.</text>
</comment>
<dbReference type="InterPro" id="IPR054612">
    <property type="entry name" value="Phage_capsid-like_C"/>
</dbReference>
<dbReference type="Gene3D" id="3.30.2320.10">
    <property type="entry name" value="hypothetical protein PF0899 domain"/>
    <property type="match status" value="1"/>
</dbReference>
<dbReference type="EMBL" id="JACHIK010000013">
    <property type="protein sequence ID" value="MBB5044027.1"/>
    <property type="molecule type" value="Genomic_DNA"/>
</dbReference>
<feature type="domain" description="Phage capsid-like C-terminal" evidence="2">
    <location>
        <begin position="127"/>
        <end position="418"/>
    </location>
</feature>
<evidence type="ECO:0000259" key="2">
    <source>
        <dbReference type="Pfam" id="PF05065"/>
    </source>
</evidence>
<evidence type="ECO:0000313" key="4">
    <source>
        <dbReference type="Proteomes" id="UP000535406"/>
    </source>
</evidence>
<organism evidence="3 4">
    <name type="scientific">Shinella fusca</name>
    <dbReference type="NCBI Taxonomy" id="544480"/>
    <lineage>
        <taxon>Bacteria</taxon>
        <taxon>Pseudomonadati</taxon>
        <taxon>Pseudomonadota</taxon>
        <taxon>Alphaproteobacteria</taxon>
        <taxon>Hyphomicrobiales</taxon>
        <taxon>Rhizobiaceae</taxon>
        <taxon>Shinella</taxon>
    </lineage>
</organism>
<evidence type="ECO:0000256" key="1">
    <source>
        <dbReference type="ARBA" id="ARBA00004328"/>
    </source>
</evidence>
<dbReference type="RefSeq" id="WP_184145386.1">
    <property type="nucleotide sequence ID" value="NZ_JACHIK010000013.1"/>
</dbReference>
<keyword evidence="4" id="KW-1185">Reference proteome</keyword>
<reference evidence="3 4" key="1">
    <citation type="submission" date="2020-08" db="EMBL/GenBank/DDBJ databases">
        <title>Genomic Encyclopedia of Type Strains, Phase IV (KMG-IV): sequencing the most valuable type-strain genomes for metagenomic binning, comparative biology and taxonomic classification.</title>
        <authorList>
            <person name="Goeker M."/>
        </authorList>
    </citation>
    <scope>NUCLEOTIDE SEQUENCE [LARGE SCALE GENOMIC DNA]</scope>
    <source>
        <strain evidence="3 4">DSM 21319</strain>
    </source>
</reference>
<dbReference type="InterPro" id="IPR024455">
    <property type="entry name" value="Phage_capsid"/>
</dbReference>
<sequence length="422" mass="44983">MRKSLIMGASPMALGAGVQMVNAMASAGGHPAAGASALLAELTGKVDDFIANNGARVDKMEAALDAANATIAALKIGGVGDGEPSGGAFDGSPAANAMLGFMRNGSTTAFAALNPRGGMSSDSDPDGGWTVPTQVDQVIQNQMIELSPIRRVASVVSISTADYKRFINRRGATSGWVGERQERGETETPLLGMISPPMGEIFAQPEITQRLLDDSSFNLAAFLSENVSDEFALQEGTAFARGDGIEKPRGYLTYDTAVTADDTRPFGTIQYVPTGVAGALADSTHNGVDVLIDLVHALRPSYRAGEGVGWMMNSTTASVIRKLKTKTEEQYLWQPSTIAGQPDRLLGYPIYEDEQMDDIGAGKFPIAFGNWKKGYVIVDRHELRLLRDPYTKKGWVKFYFTKRVGGSATDTNAIKLLKVSAS</sequence>
<dbReference type="Proteomes" id="UP000535406">
    <property type="component" value="Unassembled WGS sequence"/>
</dbReference>
<comment type="subcellular location">
    <subcellularLocation>
        <location evidence="1">Virion</location>
    </subcellularLocation>
</comment>
<dbReference type="SUPFAM" id="SSF56563">
    <property type="entry name" value="Major capsid protein gp5"/>
    <property type="match status" value="1"/>
</dbReference>
<accession>A0A7W8DVW2</accession>
<gene>
    <name evidence="3" type="ORF">HNQ66_003440</name>
</gene>
<proteinExistence type="predicted"/>
<dbReference type="AlphaFoldDB" id="A0A7W8DVW2"/>
<name>A0A7W8DVW2_9HYPH</name>
<evidence type="ECO:0000313" key="3">
    <source>
        <dbReference type="EMBL" id="MBB5044027.1"/>
    </source>
</evidence>
<dbReference type="Pfam" id="PF05065">
    <property type="entry name" value="Phage_capsid"/>
    <property type="match status" value="1"/>
</dbReference>
<dbReference type="NCBIfam" id="TIGR01554">
    <property type="entry name" value="major_cap_HK97"/>
    <property type="match status" value="1"/>
</dbReference>
<protein>
    <submittedName>
        <fullName evidence="3">HK97 family phage major capsid protein</fullName>
    </submittedName>
</protein>